<dbReference type="InterPro" id="IPR055952">
    <property type="entry name" value="DUF7530"/>
</dbReference>
<keyword evidence="1" id="KW-1133">Transmembrane helix</keyword>
<feature type="transmembrane region" description="Helical" evidence="1">
    <location>
        <begin position="20"/>
        <end position="42"/>
    </location>
</feature>
<protein>
    <submittedName>
        <fullName evidence="2">Uncharacterized protein</fullName>
    </submittedName>
</protein>
<comment type="caution">
    <text evidence="2">The sequence shown here is derived from an EMBL/GenBank/DDBJ whole genome shotgun (WGS) entry which is preliminary data.</text>
</comment>
<reference evidence="2" key="2">
    <citation type="submission" date="2020-09" db="EMBL/GenBank/DDBJ databases">
        <authorList>
            <person name="Sun Q."/>
            <person name="Ohkuma M."/>
        </authorList>
    </citation>
    <scope>NUCLEOTIDE SEQUENCE</scope>
    <source>
        <strain evidence="2">JCM 14359</strain>
    </source>
</reference>
<name>A0A830EDH1_9EURY</name>
<organism evidence="2 3">
    <name type="scientific">Halobellus salinus</name>
    <dbReference type="NCBI Taxonomy" id="931585"/>
    <lineage>
        <taxon>Archaea</taxon>
        <taxon>Methanobacteriati</taxon>
        <taxon>Methanobacteriota</taxon>
        <taxon>Stenosarchaea group</taxon>
        <taxon>Halobacteria</taxon>
        <taxon>Halobacteriales</taxon>
        <taxon>Haloferacaceae</taxon>
        <taxon>Halobellus</taxon>
    </lineage>
</organism>
<keyword evidence="1" id="KW-0812">Transmembrane</keyword>
<sequence>MNLGFGLLLFAMVPFLLDRPVLLVAVGGHIVAVAVAVVSLAAMATLRVREASPEGSLGRDATERNR</sequence>
<evidence type="ECO:0000256" key="1">
    <source>
        <dbReference type="SAM" id="Phobius"/>
    </source>
</evidence>
<keyword evidence="1" id="KW-0472">Membrane</keyword>
<evidence type="ECO:0000313" key="2">
    <source>
        <dbReference type="EMBL" id="GGJ01358.1"/>
    </source>
</evidence>
<dbReference type="AlphaFoldDB" id="A0A830EDH1"/>
<gene>
    <name evidence="2" type="ORF">GCM10008995_09020</name>
</gene>
<dbReference type="EMBL" id="BMOC01000004">
    <property type="protein sequence ID" value="GGJ01358.1"/>
    <property type="molecule type" value="Genomic_DNA"/>
</dbReference>
<accession>A0A830EDH1</accession>
<keyword evidence="3" id="KW-1185">Reference proteome</keyword>
<reference evidence="2" key="1">
    <citation type="journal article" date="2014" name="Int. J. Syst. Evol. Microbiol.">
        <title>Complete genome sequence of Corynebacterium casei LMG S-19264T (=DSM 44701T), isolated from a smear-ripened cheese.</title>
        <authorList>
            <consortium name="US DOE Joint Genome Institute (JGI-PGF)"/>
            <person name="Walter F."/>
            <person name="Albersmeier A."/>
            <person name="Kalinowski J."/>
            <person name="Ruckert C."/>
        </authorList>
    </citation>
    <scope>NUCLEOTIDE SEQUENCE</scope>
    <source>
        <strain evidence="2">JCM 14359</strain>
    </source>
</reference>
<proteinExistence type="predicted"/>
<dbReference type="Proteomes" id="UP000653099">
    <property type="component" value="Unassembled WGS sequence"/>
</dbReference>
<evidence type="ECO:0000313" key="3">
    <source>
        <dbReference type="Proteomes" id="UP000653099"/>
    </source>
</evidence>
<dbReference type="RefSeq" id="WP_345782303.1">
    <property type="nucleotide sequence ID" value="NZ_BMOC01000004.1"/>
</dbReference>
<dbReference type="Pfam" id="PF24374">
    <property type="entry name" value="DUF7530"/>
    <property type="match status" value="1"/>
</dbReference>